<dbReference type="InterPro" id="IPR000086">
    <property type="entry name" value="NUDIX_hydrolase_dom"/>
</dbReference>
<dbReference type="AlphaFoldDB" id="A0A7T5EPV3"/>
<proteinExistence type="predicted"/>
<dbReference type="KEGG" id="bcop:JD108_11045"/>
<dbReference type="Pfam" id="PF00293">
    <property type="entry name" value="NUDIX"/>
    <property type="match status" value="1"/>
</dbReference>
<dbReference type="Proteomes" id="UP000677234">
    <property type="component" value="Chromosome"/>
</dbReference>
<evidence type="ECO:0000313" key="5">
    <source>
        <dbReference type="EMBL" id="QUO43651.1"/>
    </source>
</evidence>
<evidence type="ECO:0000313" key="7">
    <source>
        <dbReference type="Proteomes" id="UP000677234"/>
    </source>
</evidence>
<evidence type="ECO:0000259" key="3">
    <source>
        <dbReference type="PROSITE" id="PS51462"/>
    </source>
</evidence>
<dbReference type="PROSITE" id="PS51462">
    <property type="entry name" value="NUDIX"/>
    <property type="match status" value="1"/>
</dbReference>
<organism evidence="4 6">
    <name type="scientific">Brevibacillus composti</name>
    <dbReference type="NCBI Taxonomy" id="2796470"/>
    <lineage>
        <taxon>Bacteria</taxon>
        <taxon>Bacillati</taxon>
        <taxon>Bacillota</taxon>
        <taxon>Bacilli</taxon>
        <taxon>Bacillales</taxon>
        <taxon>Paenibacillaceae</taxon>
        <taxon>Brevibacillus</taxon>
    </lineage>
</organism>
<dbReference type="CDD" id="cd04677">
    <property type="entry name" value="NUDIX_Hydrolase"/>
    <property type="match status" value="1"/>
</dbReference>
<reference evidence="5" key="2">
    <citation type="submission" date="2021-04" db="EMBL/GenBank/DDBJ databases">
        <title>Brevibacillus composti FJAT-54423, complete genome.</title>
        <authorList>
            <person name="Tang R."/>
        </authorList>
    </citation>
    <scope>NUCLEOTIDE SEQUENCE</scope>
    <source>
        <strain evidence="5">FJAT-54424</strain>
    </source>
</reference>
<feature type="domain" description="Nudix hydrolase" evidence="3">
    <location>
        <begin position="10"/>
        <end position="142"/>
    </location>
</feature>
<accession>A0A7T5EPV3</accession>
<dbReference type="PROSITE" id="PS00893">
    <property type="entry name" value="NUDIX_BOX"/>
    <property type="match status" value="1"/>
</dbReference>
<dbReference type="EMBL" id="CP066308">
    <property type="protein sequence ID" value="QQE76578.1"/>
    <property type="molecule type" value="Genomic_DNA"/>
</dbReference>
<dbReference type="SUPFAM" id="SSF55811">
    <property type="entry name" value="Nudix"/>
    <property type="match status" value="1"/>
</dbReference>
<dbReference type="GO" id="GO:0016787">
    <property type="term" value="F:hydrolase activity"/>
    <property type="evidence" value="ECO:0007669"/>
    <property type="project" value="UniProtKB-KW"/>
</dbReference>
<dbReference type="PANTHER" id="PTHR43046:SF2">
    <property type="entry name" value="8-OXO-DGTP DIPHOSPHATASE-RELATED"/>
    <property type="match status" value="1"/>
</dbReference>
<name>A0A7T5EPV3_9BACL</name>
<dbReference type="PANTHER" id="PTHR43046">
    <property type="entry name" value="GDP-MANNOSE MANNOSYL HYDROLASE"/>
    <property type="match status" value="1"/>
</dbReference>
<dbReference type="InterPro" id="IPR015797">
    <property type="entry name" value="NUDIX_hydrolase-like_dom_sf"/>
</dbReference>
<evidence type="ECO:0000256" key="1">
    <source>
        <dbReference type="ARBA" id="ARBA00001946"/>
    </source>
</evidence>
<reference evidence="4 6" key="1">
    <citation type="submission" date="2020-12" db="EMBL/GenBank/DDBJ databases">
        <title>strain FJAT-54423T represents a novel species of the genus Brevibacillus.</title>
        <authorList>
            <person name="Tang R."/>
        </authorList>
    </citation>
    <scope>NUCLEOTIDE SEQUENCE [LARGE SCALE GENOMIC DNA]</scope>
    <source>
        <strain evidence="4 6">FJAT-54423</strain>
    </source>
</reference>
<dbReference type="EMBL" id="CP073708">
    <property type="protein sequence ID" value="QUO43651.1"/>
    <property type="molecule type" value="Genomic_DNA"/>
</dbReference>
<dbReference type="InterPro" id="IPR020084">
    <property type="entry name" value="NUDIX_hydrolase_CS"/>
</dbReference>
<sequence length="150" mass="16997">MRAKIGQDTLLTVGCGFILEDEAGRILLQRRRHVDIWVIPGGIMELGEFVLDAALREVKEETNLTVLQPELFGIYSGPEGLAAYENGDKVFSLQIIFYSRHYEGTLKQTADDESAMHAFFHRDELPDNLNPHQARFILDWARGANTPVIR</sequence>
<keyword evidence="2" id="KW-0378">Hydrolase</keyword>
<keyword evidence="7" id="KW-1185">Reference proteome</keyword>
<evidence type="ECO:0000256" key="2">
    <source>
        <dbReference type="ARBA" id="ARBA00022801"/>
    </source>
</evidence>
<comment type="cofactor">
    <cofactor evidence="1">
        <name>Mg(2+)</name>
        <dbReference type="ChEBI" id="CHEBI:18420"/>
    </cofactor>
</comment>
<protein>
    <submittedName>
        <fullName evidence="4">NUDIX domain-containing protein</fullName>
    </submittedName>
</protein>
<evidence type="ECO:0000313" key="6">
    <source>
        <dbReference type="Proteomes" id="UP000595847"/>
    </source>
</evidence>
<dbReference type="Gene3D" id="3.90.79.10">
    <property type="entry name" value="Nucleoside Triphosphate Pyrophosphohydrolase"/>
    <property type="match status" value="1"/>
</dbReference>
<evidence type="ECO:0000313" key="4">
    <source>
        <dbReference type="EMBL" id="QQE76578.1"/>
    </source>
</evidence>
<gene>
    <name evidence="4" type="ORF">JD108_11045</name>
    <name evidence="5" type="ORF">KDJ56_10730</name>
</gene>
<dbReference type="Proteomes" id="UP000595847">
    <property type="component" value="Chromosome"/>
</dbReference>